<dbReference type="HOGENOM" id="CLU_2445226_0_0_1"/>
<sequence length="90" mass="10175">MEGQRARRGEKKVVGVISKSHCTTPGAVNQIRKACQNGSLSYFCLNMDSLLWGTWRKRGSLAWELSYGPPNRIGYYPPKPFEAVGRYQHS</sequence>
<dbReference type="Proteomes" id="UP000026915">
    <property type="component" value="Chromosome 3"/>
</dbReference>
<evidence type="ECO:0000313" key="2">
    <source>
        <dbReference type="Proteomes" id="UP000026915"/>
    </source>
</evidence>
<dbReference type="EMBL" id="CM001881">
    <property type="protein sequence ID" value="EOY23450.1"/>
    <property type="molecule type" value="Genomic_DNA"/>
</dbReference>
<reference evidence="1 2" key="1">
    <citation type="journal article" date="2013" name="Genome Biol.">
        <title>The genome sequence of the most widely cultivated cacao type and its use to identify candidate genes regulating pod color.</title>
        <authorList>
            <person name="Motamayor J.C."/>
            <person name="Mockaitis K."/>
            <person name="Schmutz J."/>
            <person name="Haiminen N."/>
            <person name="Iii D.L."/>
            <person name="Cornejo O."/>
            <person name="Findley S.D."/>
            <person name="Zheng P."/>
            <person name="Utro F."/>
            <person name="Royaert S."/>
            <person name="Saski C."/>
            <person name="Jenkins J."/>
            <person name="Podicheti R."/>
            <person name="Zhao M."/>
            <person name="Scheffler B.E."/>
            <person name="Stack J.C."/>
            <person name="Feltus F.A."/>
            <person name="Mustiga G.M."/>
            <person name="Amores F."/>
            <person name="Phillips W."/>
            <person name="Marelli J.P."/>
            <person name="May G.D."/>
            <person name="Shapiro H."/>
            <person name="Ma J."/>
            <person name="Bustamante C.D."/>
            <person name="Schnell R.J."/>
            <person name="Main D."/>
            <person name="Gilbert D."/>
            <person name="Parida L."/>
            <person name="Kuhn D.N."/>
        </authorList>
    </citation>
    <scope>NUCLEOTIDE SEQUENCE [LARGE SCALE GENOMIC DNA]</scope>
    <source>
        <strain evidence="2">cv. Matina 1-6</strain>
    </source>
</reference>
<keyword evidence="2" id="KW-1185">Reference proteome</keyword>
<name>A0A061G0S0_THECC</name>
<dbReference type="AlphaFoldDB" id="A0A061G0S0"/>
<protein>
    <submittedName>
        <fullName evidence="1">Uncharacterized protein</fullName>
    </submittedName>
</protein>
<dbReference type="InParanoid" id="A0A061G0S0"/>
<evidence type="ECO:0000313" key="1">
    <source>
        <dbReference type="EMBL" id="EOY23450.1"/>
    </source>
</evidence>
<gene>
    <name evidence="1" type="ORF">TCM_015341</name>
</gene>
<dbReference type="Gramene" id="EOY23450">
    <property type="protein sequence ID" value="EOY23450"/>
    <property type="gene ID" value="TCM_015341"/>
</dbReference>
<organism evidence="1 2">
    <name type="scientific">Theobroma cacao</name>
    <name type="common">Cacao</name>
    <name type="synonym">Cocoa</name>
    <dbReference type="NCBI Taxonomy" id="3641"/>
    <lineage>
        <taxon>Eukaryota</taxon>
        <taxon>Viridiplantae</taxon>
        <taxon>Streptophyta</taxon>
        <taxon>Embryophyta</taxon>
        <taxon>Tracheophyta</taxon>
        <taxon>Spermatophyta</taxon>
        <taxon>Magnoliopsida</taxon>
        <taxon>eudicotyledons</taxon>
        <taxon>Gunneridae</taxon>
        <taxon>Pentapetalae</taxon>
        <taxon>rosids</taxon>
        <taxon>malvids</taxon>
        <taxon>Malvales</taxon>
        <taxon>Malvaceae</taxon>
        <taxon>Byttnerioideae</taxon>
        <taxon>Theobroma</taxon>
    </lineage>
</organism>
<accession>A0A061G0S0</accession>
<proteinExistence type="predicted"/>